<evidence type="ECO:0000313" key="12">
    <source>
        <dbReference type="Proteomes" id="UP000006316"/>
    </source>
</evidence>
<name>K6CKH6_9BACI</name>
<gene>
    <name evidence="11" type="ORF">BABA_00580</name>
</gene>
<comment type="subcellular location">
    <subcellularLocation>
        <location evidence="2">Cell membrane</location>
        <topology evidence="2">Lipid-anchor</topology>
    </subcellularLocation>
    <subcellularLocation>
        <location evidence="3">Periplasm</location>
    </subcellularLocation>
</comment>
<feature type="signal peptide" evidence="9">
    <location>
        <begin position="1"/>
        <end position="21"/>
    </location>
</feature>
<dbReference type="GO" id="GO:0030288">
    <property type="term" value="C:outer membrane-bounded periplasmic space"/>
    <property type="evidence" value="ECO:0007669"/>
    <property type="project" value="TreeGrafter"/>
</dbReference>
<keyword evidence="7 9" id="KW-0732">Signal</keyword>
<sequence length="523" mass="58263">MSLKRVQILLAVLLVFSVVLAGCQSNNASSKNPKDSTEKVAKKNGNDLTVAIDSDGNTLDPHDYQANVEDIMAKTMYETLFKFNKEGKLEPFLASGFEVSSDGLVYTISLKDGIKFHDGAPFDAEAVKANLDRIANPDNHMAGYSMMSMIKETKVIDSHKLEVTIDKPFSGFLNNVATFGIASPKALENPKELAQHPVGTGQYILKEWVRNDHLTVEKNPEYWQSGQPKIDQITFKPVPENGARIAMLKAGEADYIYPVPAEMAKSVDGQNGIELVKEPSVYVEYLSMNNTKKPFDNVKVRQAINYAIDKKAFVEVVKGGYGIISESVISPQMEFYSKQEQYQYNPEKAKELLKEAGYKDGFETVLWSKNTSERIKAMEFIQQQLAQVGIKVKVQPMEPGVLTDKINTDPNIDLYFGGWSTGTGNPLMAIQPLLSGEQFPPTGWNTAYYKNDQVTQLIKDGHVTIDLKERESQLKEIQSLIWKDAPWAFMDVQVSVGAKKSYVKGVEITSDSSLNFHNAEIAK</sequence>
<comment type="similarity">
    <text evidence="4">Belongs to the bacterial solute-binding protein 5 family.</text>
</comment>
<comment type="caution">
    <text evidence="11">The sequence shown here is derived from an EMBL/GenBank/DDBJ whole genome shotgun (WGS) entry which is preliminary data.</text>
</comment>
<dbReference type="OrthoDB" id="9796817at2"/>
<dbReference type="GO" id="GO:0042938">
    <property type="term" value="P:dipeptide transport"/>
    <property type="evidence" value="ECO:0007669"/>
    <property type="project" value="TreeGrafter"/>
</dbReference>
<accession>K6CKH6</accession>
<evidence type="ECO:0000313" key="11">
    <source>
        <dbReference type="EMBL" id="EKN71655.1"/>
    </source>
</evidence>
<dbReference type="GO" id="GO:0043190">
    <property type="term" value="C:ATP-binding cassette (ABC) transporter complex"/>
    <property type="evidence" value="ECO:0007669"/>
    <property type="project" value="InterPro"/>
</dbReference>
<dbReference type="GO" id="GO:1904680">
    <property type="term" value="F:peptide transmembrane transporter activity"/>
    <property type="evidence" value="ECO:0007669"/>
    <property type="project" value="TreeGrafter"/>
</dbReference>
<dbReference type="InterPro" id="IPR000914">
    <property type="entry name" value="SBP_5_dom"/>
</dbReference>
<evidence type="ECO:0000256" key="6">
    <source>
        <dbReference type="ARBA" id="ARBA00022448"/>
    </source>
</evidence>
<evidence type="ECO:0000256" key="8">
    <source>
        <dbReference type="ARBA" id="ARBA00022764"/>
    </source>
</evidence>
<evidence type="ECO:0000256" key="5">
    <source>
        <dbReference type="ARBA" id="ARBA00017393"/>
    </source>
</evidence>
<keyword evidence="8" id="KW-0574">Periplasm</keyword>
<dbReference type="eggNOG" id="COG0747">
    <property type="taxonomic scope" value="Bacteria"/>
</dbReference>
<dbReference type="PIRSF" id="PIRSF002741">
    <property type="entry name" value="MppA"/>
    <property type="match status" value="1"/>
</dbReference>
<dbReference type="PROSITE" id="PS51257">
    <property type="entry name" value="PROKAR_LIPOPROTEIN"/>
    <property type="match status" value="1"/>
</dbReference>
<evidence type="ECO:0000256" key="1">
    <source>
        <dbReference type="ARBA" id="ARBA00003489"/>
    </source>
</evidence>
<evidence type="ECO:0000256" key="7">
    <source>
        <dbReference type="ARBA" id="ARBA00022729"/>
    </source>
</evidence>
<dbReference type="SUPFAM" id="SSF53850">
    <property type="entry name" value="Periplasmic binding protein-like II"/>
    <property type="match status" value="1"/>
</dbReference>
<dbReference type="AlphaFoldDB" id="K6CKH6"/>
<protein>
    <recommendedName>
        <fullName evidence="5">Glutathione-binding protein GsiB</fullName>
    </recommendedName>
</protein>
<dbReference type="Gene3D" id="3.40.190.10">
    <property type="entry name" value="Periplasmic binding protein-like II"/>
    <property type="match status" value="1"/>
</dbReference>
<organism evidence="11 12">
    <name type="scientific">Neobacillus bataviensis LMG 21833</name>
    <dbReference type="NCBI Taxonomy" id="1117379"/>
    <lineage>
        <taxon>Bacteria</taxon>
        <taxon>Bacillati</taxon>
        <taxon>Bacillota</taxon>
        <taxon>Bacilli</taxon>
        <taxon>Bacillales</taxon>
        <taxon>Bacillaceae</taxon>
        <taxon>Neobacillus</taxon>
    </lineage>
</organism>
<dbReference type="InterPro" id="IPR039424">
    <property type="entry name" value="SBP_5"/>
</dbReference>
<evidence type="ECO:0000256" key="9">
    <source>
        <dbReference type="SAM" id="SignalP"/>
    </source>
</evidence>
<dbReference type="InterPro" id="IPR023765">
    <property type="entry name" value="SBP_5_CS"/>
</dbReference>
<keyword evidence="12" id="KW-1185">Reference proteome</keyword>
<keyword evidence="6" id="KW-0813">Transport</keyword>
<dbReference type="PANTHER" id="PTHR30290:SF32">
    <property type="entry name" value="GLUTATHIONE-BINDING PROTEIN GSIB"/>
    <property type="match status" value="1"/>
</dbReference>
<dbReference type="CDD" id="cd08499">
    <property type="entry name" value="PBP2_Ylib_like"/>
    <property type="match status" value="1"/>
</dbReference>
<comment type="function">
    <text evidence="1">Part of the ABC transporter complex GsiABCD involved in glutathione import. Binds glutathione.</text>
</comment>
<dbReference type="PATRIC" id="fig|1117379.3.peg.122"/>
<reference evidence="11 12" key="1">
    <citation type="journal article" date="2012" name="Front. Microbiol.">
        <title>Redundancy and modularity in membrane-associated dissimilatory nitrate reduction in Bacillus.</title>
        <authorList>
            <person name="Heylen K."/>
            <person name="Keltjens J."/>
        </authorList>
    </citation>
    <scope>NUCLEOTIDE SEQUENCE [LARGE SCALE GENOMIC DNA]</scope>
    <source>
        <strain evidence="12">LMG 21833T</strain>
    </source>
</reference>
<feature type="chain" id="PRO_5038769391" description="Glutathione-binding protein GsiB" evidence="9">
    <location>
        <begin position="22"/>
        <end position="523"/>
    </location>
</feature>
<dbReference type="EMBL" id="AJLS01000003">
    <property type="protein sequence ID" value="EKN71655.1"/>
    <property type="molecule type" value="Genomic_DNA"/>
</dbReference>
<dbReference type="Gene3D" id="3.90.76.10">
    <property type="entry name" value="Dipeptide-binding Protein, Domain 1"/>
    <property type="match status" value="1"/>
</dbReference>
<evidence type="ECO:0000256" key="4">
    <source>
        <dbReference type="ARBA" id="ARBA00005695"/>
    </source>
</evidence>
<evidence type="ECO:0000256" key="3">
    <source>
        <dbReference type="ARBA" id="ARBA00004418"/>
    </source>
</evidence>
<dbReference type="PROSITE" id="PS01040">
    <property type="entry name" value="SBP_BACTERIAL_5"/>
    <property type="match status" value="1"/>
</dbReference>
<dbReference type="Pfam" id="PF00496">
    <property type="entry name" value="SBP_bac_5"/>
    <property type="match status" value="1"/>
</dbReference>
<dbReference type="PANTHER" id="PTHR30290">
    <property type="entry name" value="PERIPLASMIC BINDING COMPONENT OF ABC TRANSPORTER"/>
    <property type="match status" value="1"/>
</dbReference>
<dbReference type="InterPro" id="IPR030678">
    <property type="entry name" value="Peptide/Ni-bd"/>
</dbReference>
<evidence type="ECO:0000256" key="2">
    <source>
        <dbReference type="ARBA" id="ARBA00004193"/>
    </source>
</evidence>
<dbReference type="RefSeq" id="WP_007083159.1">
    <property type="nucleotide sequence ID" value="NZ_AJLS01000003.1"/>
</dbReference>
<proteinExistence type="inferred from homology"/>
<dbReference type="STRING" id="1117379.BABA_00580"/>
<dbReference type="Proteomes" id="UP000006316">
    <property type="component" value="Unassembled WGS sequence"/>
</dbReference>
<dbReference type="Gene3D" id="3.10.105.10">
    <property type="entry name" value="Dipeptide-binding Protein, Domain 3"/>
    <property type="match status" value="1"/>
</dbReference>
<feature type="domain" description="Solute-binding protein family 5" evidence="10">
    <location>
        <begin position="88"/>
        <end position="438"/>
    </location>
</feature>
<evidence type="ECO:0000259" key="10">
    <source>
        <dbReference type="Pfam" id="PF00496"/>
    </source>
</evidence>